<sequence>MNMKHAISIAVRLKPREEIVIHMPYTGKQLINTHLCVKEDTLQWMKELSSIVGIITRSTQLVLKPLVLVFVYGIFKYEKTTPDLQVFQKVICDALSEGLGIETKYFVFTTGSSQTQKYTPPQLIISISQRIDEK</sequence>
<evidence type="ECO:0000313" key="1">
    <source>
        <dbReference type="EMBL" id="KKN50934.1"/>
    </source>
</evidence>
<accession>A0A0F9R804</accession>
<proteinExistence type="predicted"/>
<dbReference type="EMBL" id="LAZR01001089">
    <property type="protein sequence ID" value="KKN50934.1"/>
    <property type="molecule type" value="Genomic_DNA"/>
</dbReference>
<name>A0A0F9R804_9ZZZZ</name>
<reference evidence="1" key="1">
    <citation type="journal article" date="2015" name="Nature">
        <title>Complex archaea that bridge the gap between prokaryotes and eukaryotes.</title>
        <authorList>
            <person name="Spang A."/>
            <person name="Saw J.H."/>
            <person name="Jorgensen S.L."/>
            <person name="Zaremba-Niedzwiedzka K."/>
            <person name="Martijn J."/>
            <person name="Lind A.E."/>
            <person name="van Eijk R."/>
            <person name="Schleper C."/>
            <person name="Guy L."/>
            <person name="Ettema T.J."/>
        </authorList>
    </citation>
    <scope>NUCLEOTIDE SEQUENCE</scope>
</reference>
<organism evidence="1">
    <name type="scientific">marine sediment metagenome</name>
    <dbReference type="NCBI Taxonomy" id="412755"/>
    <lineage>
        <taxon>unclassified sequences</taxon>
        <taxon>metagenomes</taxon>
        <taxon>ecological metagenomes</taxon>
    </lineage>
</organism>
<gene>
    <name evidence="1" type="ORF">LCGC14_0627990</name>
</gene>
<dbReference type="AlphaFoldDB" id="A0A0F9R804"/>
<comment type="caution">
    <text evidence="1">The sequence shown here is derived from an EMBL/GenBank/DDBJ whole genome shotgun (WGS) entry which is preliminary data.</text>
</comment>
<protein>
    <submittedName>
        <fullName evidence="1">Uncharacterized protein</fullName>
    </submittedName>
</protein>